<dbReference type="Gene3D" id="3.40.50.280">
    <property type="entry name" value="Cobalamin-binding domain"/>
    <property type="match status" value="1"/>
</dbReference>
<evidence type="ECO:0000259" key="6">
    <source>
        <dbReference type="PROSITE" id="PS51332"/>
    </source>
</evidence>
<protein>
    <submittedName>
        <fullName evidence="8">Radical SAM superfamily enzyme YgiQ (UPF0313 family)</fullName>
    </submittedName>
</protein>
<evidence type="ECO:0000256" key="1">
    <source>
        <dbReference type="ARBA" id="ARBA00001966"/>
    </source>
</evidence>
<dbReference type="InterPro" id="IPR034466">
    <property type="entry name" value="Methyltransferase_Class_B"/>
</dbReference>
<keyword evidence="9" id="KW-1185">Reference proteome</keyword>
<dbReference type="GO" id="GO:0003824">
    <property type="term" value="F:catalytic activity"/>
    <property type="evidence" value="ECO:0007669"/>
    <property type="project" value="InterPro"/>
</dbReference>
<dbReference type="InterPro" id="IPR006638">
    <property type="entry name" value="Elp3/MiaA/NifB-like_rSAM"/>
</dbReference>
<dbReference type="GO" id="GO:0031419">
    <property type="term" value="F:cobalamin binding"/>
    <property type="evidence" value="ECO:0007669"/>
    <property type="project" value="InterPro"/>
</dbReference>
<feature type="domain" description="B12-binding" evidence="6">
    <location>
        <begin position="10"/>
        <end position="144"/>
    </location>
</feature>
<comment type="caution">
    <text evidence="8">The sequence shown here is derived from an EMBL/GenBank/DDBJ whole genome shotgun (WGS) entry which is preliminary data.</text>
</comment>
<keyword evidence="2" id="KW-0949">S-adenosyl-L-methionine</keyword>
<dbReference type="InterPro" id="IPR051198">
    <property type="entry name" value="BchE-like"/>
</dbReference>
<dbReference type="SFLD" id="SFLDG01082">
    <property type="entry name" value="B12-binding_domain_containing"/>
    <property type="match status" value="1"/>
</dbReference>
<evidence type="ECO:0000313" key="9">
    <source>
        <dbReference type="Proteomes" id="UP000774000"/>
    </source>
</evidence>
<dbReference type="GO" id="GO:0046872">
    <property type="term" value="F:metal ion binding"/>
    <property type="evidence" value="ECO:0007669"/>
    <property type="project" value="UniProtKB-KW"/>
</dbReference>
<keyword evidence="5" id="KW-0411">Iron-sulfur</keyword>
<proteinExistence type="predicted"/>
<dbReference type="RefSeq" id="WP_204702036.1">
    <property type="nucleotide sequence ID" value="NZ_JAFBDQ010000011.1"/>
</dbReference>
<dbReference type="GO" id="GO:0005829">
    <property type="term" value="C:cytosol"/>
    <property type="evidence" value="ECO:0007669"/>
    <property type="project" value="TreeGrafter"/>
</dbReference>
<feature type="domain" description="Radical SAM core" evidence="7">
    <location>
        <begin position="195"/>
        <end position="410"/>
    </location>
</feature>
<dbReference type="CDD" id="cd01335">
    <property type="entry name" value="Radical_SAM"/>
    <property type="match status" value="1"/>
</dbReference>
<dbReference type="CDD" id="cd02068">
    <property type="entry name" value="radical_SAM_B12_BD"/>
    <property type="match status" value="1"/>
</dbReference>
<evidence type="ECO:0000259" key="7">
    <source>
        <dbReference type="PROSITE" id="PS51918"/>
    </source>
</evidence>
<dbReference type="PANTHER" id="PTHR43409">
    <property type="entry name" value="ANAEROBIC MAGNESIUM-PROTOPORPHYRIN IX MONOMETHYL ESTER CYCLASE-RELATED"/>
    <property type="match status" value="1"/>
</dbReference>
<dbReference type="Gene3D" id="3.80.30.20">
    <property type="entry name" value="tm_1862 like domain"/>
    <property type="match status" value="1"/>
</dbReference>
<reference evidence="8" key="1">
    <citation type="submission" date="2021-01" db="EMBL/GenBank/DDBJ databases">
        <title>Genomic Encyclopedia of Type Strains, Phase IV (KMG-IV): sequencing the most valuable type-strain genomes for metagenomic binning, comparative biology and taxonomic classification.</title>
        <authorList>
            <person name="Goeker M."/>
        </authorList>
    </citation>
    <scope>NUCLEOTIDE SEQUENCE</scope>
    <source>
        <strain evidence="8">DSM 23230</strain>
    </source>
</reference>
<organism evidence="8 9">
    <name type="scientific">Halanaerobacter jeridensis</name>
    <dbReference type="NCBI Taxonomy" id="706427"/>
    <lineage>
        <taxon>Bacteria</taxon>
        <taxon>Bacillati</taxon>
        <taxon>Bacillota</taxon>
        <taxon>Clostridia</taxon>
        <taxon>Halanaerobiales</taxon>
        <taxon>Halobacteroidaceae</taxon>
        <taxon>Halanaerobacter</taxon>
    </lineage>
</organism>
<dbReference type="Proteomes" id="UP000774000">
    <property type="component" value="Unassembled WGS sequence"/>
</dbReference>
<dbReference type="SMART" id="SM00729">
    <property type="entry name" value="Elp3"/>
    <property type="match status" value="1"/>
</dbReference>
<evidence type="ECO:0000256" key="3">
    <source>
        <dbReference type="ARBA" id="ARBA00022723"/>
    </source>
</evidence>
<dbReference type="EMBL" id="JAFBDQ010000011">
    <property type="protein sequence ID" value="MBM7557275.1"/>
    <property type="molecule type" value="Genomic_DNA"/>
</dbReference>
<evidence type="ECO:0000256" key="5">
    <source>
        <dbReference type="ARBA" id="ARBA00023014"/>
    </source>
</evidence>
<dbReference type="GO" id="GO:0051539">
    <property type="term" value="F:4 iron, 4 sulfur cluster binding"/>
    <property type="evidence" value="ECO:0007669"/>
    <property type="project" value="UniProtKB-KW"/>
</dbReference>
<accession>A0A938XTK3</accession>
<dbReference type="SUPFAM" id="SSF52242">
    <property type="entry name" value="Cobalamin (vitamin B12)-binding domain"/>
    <property type="match status" value="1"/>
</dbReference>
<evidence type="ECO:0000256" key="4">
    <source>
        <dbReference type="ARBA" id="ARBA00023004"/>
    </source>
</evidence>
<evidence type="ECO:0000256" key="2">
    <source>
        <dbReference type="ARBA" id="ARBA00022691"/>
    </source>
</evidence>
<comment type="cofactor">
    <cofactor evidence="1">
        <name>[4Fe-4S] cluster</name>
        <dbReference type="ChEBI" id="CHEBI:49883"/>
    </cofactor>
</comment>
<sequence length="600" mass="69146">MGRKNQLLVMPRFVNKVGEWYNFPLGLPYVSASLKKEGFNVYTLNLNNVEDPIKDILEREIEEKDIDIVATGGLTYQYYLIRAIVEAVKSINEDIVTIVGGGIITSAPKVAMEALEYADYGVIGEGEITTCELAYALEDNEDVEEVDGIIYKKNDGYHITNSRQEIHDLDSIPFPDYEGFGFGKIMDLVASYEGINEKNVVTMLSSRSCPFQCTFCFKSSGSKYRKRSLNNFFKELDYLVDKYNVKYIFIADELFSYNKERLKNFCHRIKDYDIKWWAQFRVSDVNRELVKTLKDSNCEIMSFGLESADDRILESMNKNITIEEIENALEIVYEEGITIQGNFIFGDVEETLETATNTLEWWKEHRHYGINLKFITVYPGTELYEYACEQGVIEDEVQYIKEGCLSINVSKMSEEERAWLAKQMAVLAEEEPNNLKDIEIDYENEVFSLKGECVACNNKNHWEDIKLFTSNVLTCNECGHRHSKPALDEITNIIDNNIENLLKEYDKIAFWGINNYFSNFSRHLNSTDNDNIYYIDATKMKQGSKIDGKVIHSPETVREQNIELVVVPILSIVNIIEKQVESDFENVEVVIDILDLLRRG</sequence>
<dbReference type="InterPro" id="IPR036724">
    <property type="entry name" value="Cobalamin-bd_sf"/>
</dbReference>
<dbReference type="PROSITE" id="PS51332">
    <property type="entry name" value="B12_BINDING"/>
    <property type="match status" value="1"/>
</dbReference>
<dbReference type="InterPro" id="IPR058240">
    <property type="entry name" value="rSAM_sf"/>
</dbReference>
<dbReference type="SUPFAM" id="SSF102114">
    <property type="entry name" value="Radical SAM enzymes"/>
    <property type="match status" value="1"/>
</dbReference>
<dbReference type="Pfam" id="PF04055">
    <property type="entry name" value="Radical_SAM"/>
    <property type="match status" value="1"/>
</dbReference>
<dbReference type="Pfam" id="PF02310">
    <property type="entry name" value="B12-binding"/>
    <property type="match status" value="1"/>
</dbReference>
<dbReference type="PANTHER" id="PTHR43409:SF16">
    <property type="entry name" value="SLR0320 PROTEIN"/>
    <property type="match status" value="1"/>
</dbReference>
<dbReference type="InterPro" id="IPR007197">
    <property type="entry name" value="rSAM"/>
</dbReference>
<dbReference type="SFLD" id="SFLDS00029">
    <property type="entry name" value="Radical_SAM"/>
    <property type="match status" value="1"/>
</dbReference>
<keyword evidence="4" id="KW-0408">Iron</keyword>
<dbReference type="SFLD" id="SFLDG01123">
    <property type="entry name" value="methyltransferase_(Class_B)"/>
    <property type="match status" value="1"/>
</dbReference>
<keyword evidence="3" id="KW-0479">Metal-binding</keyword>
<name>A0A938XTK3_9FIRM</name>
<dbReference type="InterPro" id="IPR023404">
    <property type="entry name" value="rSAM_horseshoe"/>
</dbReference>
<dbReference type="PROSITE" id="PS51918">
    <property type="entry name" value="RADICAL_SAM"/>
    <property type="match status" value="1"/>
</dbReference>
<dbReference type="InterPro" id="IPR006158">
    <property type="entry name" value="Cobalamin-bd"/>
</dbReference>
<evidence type="ECO:0000313" key="8">
    <source>
        <dbReference type="EMBL" id="MBM7557275.1"/>
    </source>
</evidence>
<gene>
    <name evidence="8" type="ORF">JOC47_002141</name>
</gene>
<dbReference type="AlphaFoldDB" id="A0A938XTK3"/>